<dbReference type="AlphaFoldDB" id="A0A0A9FBK4"/>
<feature type="compositionally biased region" description="Polar residues" evidence="1">
    <location>
        <begin position="1"/>
        <end position="18"/>
    </location>
</feature>
<name>A0A0A9FBK4_ARUDO</name>
<reference evidence="2" key="2">
    <citation type="journal article" date="2015" name="Data Brief">
        <title>Shoot transcriptome of the giant reed, Arundo donax.</title>
        <authorList>
            <person name="Barrero R.A."/>
            <person name="Guerrero F.D."/>
            <person name="Moolhuijzen P."/>
            <person name="Goolsby J.A."/>
            <person name="Tidwell J."/>
            <person name="Bellgard S.E."/>
            <person name="Bellgard M.I."/>
        </authorList>
    </citation>
    <scope>NUCLEOTIDE SEQUENCE</scope>
    <source>
        <tissue evidence="2">Shoot tissue taken approximately 20 cm above the soil surface</tissue>
    </source>
</reference>
<dbReference type="EMBL" id="GBRH01188169">
    <property type="protein sequence ID" value="JAE09727.1"/>
    <property type="molecule type" value="Transcribed_RNA"/>
</dbReference>
<evidence type="ECO:0000313" key="2">
    <source>
        <dbReference type="EMBL" id="JAE09727.1"/>
    </source>
</evidence>
<evidence type="ECO:0000256" key="1">
    <source>
        <dbReference type="SAM" id="MobiDB-lite"/>
    </source>
</evidence>
<protein>
    <submittedName>
        <fullName evidence="2">Uncharacterized protein</fullName>
    </submittedName>
</protein>
<proteinExistence type="predicted"/>
<sequence>MLSLHTTSRRSASQSTGTEALPSNPPLRMAYTSRSLRLP</sequence>
<reference evidence="2" key="1">
    <citation type="submission" date="2014-09" db="EMBL/GenBank/DDBJ databases">
        <authorList>
            <person name="Magalhaes I.L.F."/>
            <person name="Oliveira U."/>
            <person name="Santos F.R."/>
            <person name="Vidigal T.H.D.A."/>
            <person name="Brescovit A.D."/>
            <person name="Santos A.J."/>
        </authorList>
    </citation>
    <scope>NUCLEOTIDE SEQUENCE</scope>
    <source>
        <tissue evidence="2">Shoot tissue taken approximately 20 cm above the soil surface</tissue>
    </source>
</reference>
<feature type="region of interest" description="Disordered" evidence="1">
    <location>
        <begin position="1"/>
        <end position="39"/>
    </location>
</feature>
<organism evidence="2">
    <name type="scientific">Arundo donax</name>
    <name type="common">Giant reed</name>
    <name type="synonym">Donax arundinaceus</name>
    <dbReference type="NCBI Taxonomy" id="35708"/>
    <lineage>
        <taxon>Eukaryota</taxon>
        <taxon>Viridiplantae</taxon>
        <taxon>Streptophyta</taxon>
        <taxon>Embryophyta</taxon>
        <taxon>Tracheophyta</taxon>
        <taxon>Spermatophyta</taxon>
        <taxon>Magnoliopsida</taxon>
        <taxon>Liliopsida</taxon>
        <taxon>Poales</taxon>
        <taxon>Poaceae</taxon>
        <taxon>PACMAD clade</taxon>
        <taxon>Arundinoideae</taxon>
        <taxon>Arundineae</taxon>
        <taxon>Arundo</taxon>
    </lineage>
</organism>
<accession>A0A0A9FBK4</accession>